<dbReference type="InterPro" id="IPR020449">
    <property type="entry name" value="Tscrpt_reg_AraC-type_HTH"/>
</dbReference>
<gene>
    <name evidence="5" type="ORF">WS67_05615</name>
</gene>
<accession>A0A118DQA0</accession>
<evidence type="ECO:0000256" key="3">
    <source>
        <dbReference type="ARBA" id="ARBA00023163"/>
    </source>
</evidence>
<evidence type="ECO:0000313" key="5">
    <source>
        <dbReference type="EMBL" id="KVE29331.1"/>
    </source>
</evidence>
<dbReference type="Pfam" id="PF12833">
    <property type="entry name" value="HTH_18"/>
    <property type="match status" value="1"/>
</dbReference>
<evidence type="ECO:0000313" key="6">
    <source>
        <dbReference type="Proteomes" id="UP000062788"/>
    </source>
</evidence>
<dbReference type="AlphaFoldDB" id="A0A118DQA0"/>
<dbReference type="PRINTS" id="PR00032">
    <property type="entry name" value="HTHARAC"/>
</dbReference>
<dbReference type="PROSITE" id="PS01124">
    <property type="entry name" value="HTH_ARAC_FAMILY_2"/>
    <property type="match status" value="1"/>
</dbReference>
<dbReference type="SMART" id="SM00342">
    <property type="entry name" value="HTH_ARAC"/>
    <property type="match status" value="1"/>
</dbReference>
<dbReference type="InterPro" id="IPR009057">
    <property type="entry name" value="Homeodomain-like_sf"/>
</dbReference>
<dbReference type="SUPFAM" id="SSF46689">
    <property type="entry name" value="Homeodomain-like"/>
    <property type="match status" value="1"/>
</dbReference>
<dbReference type="InterPro" id="IPR018060">
    <property type="entry name" value="HTH_AraC"/>
</dbReference>
<organism evidence="5 6">
    <name type="scientific">Burkholderia singularis</name>
    <dbReference type="NCBI Taxonomy" id="1503053"/>
    <lineage>
        <taxon>Bacteria</taxon>
        <taxon>Pseudomonadati</taxon>
        <taxon>Pseudomonadota</taxon>
        <taxon>Betaproteobacteria</taxon>
        <taxon>Burkholderiales</taxon>
        <taxon>Burkholderiaceae</taxon>
        <taxon>Burkholderia</taxon>
        <taxon>pseudomallei group</taxon>
    </lineage>
</organism>
<dbReference type="GO" id="GO:0003700">
    <property type="term" value="F:DNA-binding transcription factor activity"/>
    <property type="evidence" value="ECO:0007669"/>
    <property type="project" value="InterPro"/>
</dbReference>
<sequence length="346" mass="37381">MTTARAHWNSAFPVGRIDVLLDIGAQQGVSARDCLAGSGVAPDRPGDAAVASTAAQELRIVRNLKRLLGPDFPLGIEIGRRYHATAYGIWGLALLSSATLGDAIATGLRHLRLTSTFCGIRPAVRGGDPALIVDDRDLPADVRDTLVEMTIAALITLQFDLDPANLPVKGIALKMRRPAYADLYAALFGAMPEFGAAQNALTVDAPCLGSKLPQSNALTWRACDDECRRMLERRSRGDDDGRGHGWAERVRSRVAGDPMPCLTMVALAAEFGMSARTLRRRLADEGTDYETIVGEMRERLAGELLVTTALPIPSVAERLGYAEPSSFARAFRRWKGVSPLAYRRSA</sequence>
<dbReference type="Pfam" id="PF12625">
    <property type="entry name" value="Arabinose_bd"/>
    <property type="match status" value="1"/>
</dbReference>
<dbReference type="GO" id="GO:0005829">
    <property type="term" value="C:cytosol"/>
    <property type="evidence" value="ECO:0007669"/>
    <property type="project" value="TreeGrafter"/>
</dbReference>
<comment type="caution">
    <text evidence="5">The sequence shown here is derived from an EMBL/GenBank/DDBJ whole genome shotgun (WGS) entry which is preliminary data.</text>
</comment>
<evidence type="ECO:0000256" key="2">
    <source>
        <dbReference type="ARBA" id="ARBA00023125"/>
    </source>
</evidence>
<dbReference type="PANTHER" id="PTHR47894:SF1">
    <property type="entry name" value="HTH-TYPE TRANSCRIPTIONAL REGULATOR VQSM"/>
    <property type="match status" value="1"/>
</dbReference>
<evidence type="ECO:0000256" key="1">
    <source>
        <dbReference type="ARBA" id="ARBA00023015"/>
    </source>
</evidence>
<keyword evidence="3" id="KW-0804">Transcription</keyword>
<dbReference type="GO" id="GO:0000976">
    <property type="term" value="F:transcription cis-regulatory region binding"/>
    <property type="evidence" value="ECO:0007669"/>
    <property type="project" value="TreeGrafter"/>
</dbReference>
<reference evidence="5 6" key="1">
    <citation type="submission" date="2015-11" db="EMBL/GenBank/DDBJ databases">
        <title>Expanding the genomic diversity of Burkholderia species for the development of highly accurate diagnostics.</title>
        <authorList>
            <person name="Sahl J."/>
            <person name="Keim P."/>
            <person name="Wagner D."/>
        </authorList>
    </citation>
    <scope>NUCLEOTIDE SEQUENCE [LARGE SCALE GENOMIC DNA]</scope>
    <source>
        <strain evidence="5 6">TSV85</strain>
    </source>
</reference>
<feature type="domain" description="HTH araC/xylS-type" evidence="4">
    <location>
        <begin position="248"/>
        <end position="345"/>
    </location>
</feature>
<dbReference type="Proteomes" id="UP000062788">
    <property type="component" value="Unassembled WGS sequence"/>
</dbReference>
<dbReference type="Gene3D" id="1.10.10.60">
    <property type="entry name" value="Homeodomain-like"/>
    <property type="match status" value="1"/>
</dbReference>
<proteinExistence type="predicted"/>
<dbReference type="OrthoDB" id="6506763at2"/>
<dbReference type="InterPro" id="IPR032687">
    <property type="entry name" value="AraC-type_N"/>
</dbReference>
<dbReference type="RefSeq" id="WP_059513869.1">
    <property type="nucleotide sequence ID" value="NZ_LOWA01000014.1"/>
</dbReference>
<protein>
    <submittedName>
        <fullName evidence="5">AraC family transcriptional regulator</fullName>
    </submittedName>
</protein>
<keyword evidence="1" id="KW-0805">Transcription regulation</keyword>
<name>A0A118DQA0_9BURK</name>
<dbReference type="EMBL" id="LOWA01000014">
    <property type="protein sequence ID" value="KVE29331.1"/>
    <property type="molecule type" value="Genomic_DNA"/>
</dbReference>
<keyword evidence="6" id="KW-1185">Reference proteome</keyword>
<keyword evidence="2" id="KW-0238">DNA-binding</keyword>
<evidence type="ECO:0000259" key="4">
    <source>
        <dbReference type="PROSITE" id="PS01124"/>
    </source>
</evidence>
<dbReference type="PANTHER" id="PTHR47894">
    <property type="entry name" value="HTH-TYPE TRANSCRIPTIONAL REGULATOR GADX"/>
    <property type="match status" value="1"/>
</dbReference>